<evidence type="ECO:0000313" key="2">
    <source>
        <dbReference type="EMBL" id="MFC6764208.1"/>
    </source>
</evidence>
<dbReference type="EMBL" id="JBHSWV010000059">
    <property type="protein sequence ID" value="MFC6764208.1"/>
    <property type="molecule type" value="Genomic_DNA"/>
</dbReference>
<accession>A0ABD5SL71</accession>
<organism evidence="2 3">
    <name type="scientific">Natrinema soli</name>
    <dbReference type="NCBI Taxonomy" id="1930624"/>
    <lineage>
        <taxon>Archaea</taxon>
        <taxon>Methanobacteriati</taxon>
        <taxon>Methanobacteriota</taxon>
        <taxon>Stenosarchaea group</taxon>
        <taxon>Halobacteria</taxon>
        <taxon>Halobacteriales</taxon>
        <taxon>Natrialbaceae</taxon>
        <taxon>Natrinema</taxon>
    </lineage>
</organism>
<keyword evidence="3" id="KW-1185">Reference proteome</keyword>
<evidence type="ECO:0000313" key="3">
    <source>
        <dbReference type="Proteomes" id="UP001596383"/>
    </source>
</evidence>
<name>A0ABD5SL71_9EURY</name>
<keyword evidence="1" id="KW-0472">Membrane</keyword>
<dbReference type="RefSeq" id="WP_273737291.1">
    <property type="nucleotide sequence ID" value="NZ_JAQIVI010000059.1"/>
</dbReference>
<dbReference type="AlphaFoldDB" id="A0ABD5SL71"/>
<comment type="caution">
    <text evidence="2">The sequence shown here is derived from an EMBL/GenBank/DDBJ whole genome shotgun (WGS) entry which is preliminary data.</text>
</comment>
<evidence type="ECO:0000256" key="1">
    <source>
        <dbReference type="SAM" id="Phobius"/>
    </source>
</evidence>
<dbReference type="Proteomes" id="UP001596383">
    <property type="component" value="Unassembled WGS sequence"/>
</dbReference>
<reference evidence="2 3" key="1">
    <citation type="journal article" date="2019" name="Int. J. Syst. Evol. Microbiol.">
        <title>The Global Catalogue of Microorganisms (GCM) 10K type strain sequencing project: providing services to taxonomists for standard genome sequencing and annotation.</title>
        <authorList>
            <consortium name="The Broad Institute Genomics Platform"/>
            <consortium name="The Broad Institute Genome Sequencing Center for Infectious Disease"/>
            <person name="Wu L."/>
            <person name="Ma J."/>
        </authorList>
    </citation>
    <scope>NUCLEOTIDE SEQUENCE [LARGE SCALE GENOMIC DNA]</scope>
    <source>
        <strain evidence="2 3">LMG 29247</strain>
    </source>
</reference>
<keyword evidence="1" id="KW-1133">Transmembrane helix</keyword>
<keyword evidence="1" id="KW-0812">Transmembrane</keyword>
<protein>
    <submittedName>
        <fullName evidence="2">Uncharacterized protein</fullName>
    </submittedName>
</protein>
<gene>
    <name evidence="2" type="ORF">ACFQE6_03840</name>
</gene>
<feature type="transmembrane region" description="Helical" evidence="1">
    <location>
        <begin position="24"/>
        <end position="42"/>
    </location>
</feature>
<sequence>MSLGTVAAVSTADGIAGLFPTVGTALLLWATLTLTFVLGMGVA</sequence>
<proteinExistence type="predicted"/>